<dbReference type="InterPro" id="IPR021449">
    <property type="entry name" value="DUF3099"/>
</dbReference>
<comment type="caution">
    <text evidence="3">The sequence shown here is derived from an EMBL/GenBank/DDBJ whole genome shotgun (WGS) entry which is preliminary data.</text>
</comment>
<organism evidence="3 4">
    <name type="scientific">Rhizocola hellebori</name>
    <dbReference type="NCBI Taxonomy" id="1392758"/>
    <lineage>
        <taxon>Bacteria</taxon>
        <taxon>Bacillati</taxon>
        <taxon>Actinomycetota</taxon>
        <taxon>Actinomycetes</taxon>
        <taxon>Micromonosporales</taxon>
        <taxon>Micromonosporaceae</taxon>
        <taxon>Rhizocola</taxon>
    </lineage>
</organism>
<dbReference type="Proteomes" id="UP000612899">
    <property type="component" value="Unassembled WGS sequence"/>
</dbReference>
<accession>A0A8J3QHU8</accession>
<evidence type="ECO:0008006" key="5">
    <source>
        <dbReference type="Google" id="ProtNLM"/>
    </source>
</evidence>
<reference evidence="3" key="1">
    <citation type="submission" date="2021-01" db="EMBL/GenBank/DDBJ databases">
        <title>Whole genome shotgun sequence of Rhizocola hellebori NBRC 109834.</title>
        <authorList>
            <person name="Komaki H."/>
            <person name="Tamura T."/>
        </authorList>
    </citation>
    <scope>NUCLEOTIDE SEQUENCE</scope>
    <source>
        <strain evidence="3">NBRC 109834</strain>
    </source>
</reference>
<feature type="region of interest" description="Disordered" evidence="1">
    <location>
        <begin position="80"/>
        <end position="112"/>
    </location>
</feature>
<dbReference type="AlphaFoldDB" id="A0A8J3QHU8"/>
<protein>
    <recommendedName>
        <fullName evidence="5">DUF3099 domain-containing protein</fullName>
    </recommendedName>
</protein>
<feature type="transmembrane region" description="Helical" evidence="2">
    <location>
        <begin position="26"/>
        <end position="46"/>
    </location>
</feature>
<evidence type="ECO:0000313" key="4">
    <source>
        <dbReference type="Proteomes" id="UP000612899"/>
    </source>
</evidence>
<keyword evidence="2" id="KW-1133">Transmembrane helix</keyword>
<gene>
    <name evidence="3" type="ORF">Rhe02_89880</name>
</gene>
<dbReference type="Pfam" id="PF11298">
    <property type="entry name" value="DUF3099"/>
    <property type="match status" value="1"/>
</dbReference>
<sequence length="112" mass="12631">MKQRPQLITDARISQEEELKRRERRYILMMGLRAGCLVAGVVLVMARVPLLGLWLPLCGLGMVLLPWLAVILANDRPPKNEHRMKRYRSNTAPANALPTQASGKTIDADEEQ</sequence>
<evidence type="ECO:0000313" key="3">
    <source>
        <dbReference type="EMBL" id="GIH10921.1"/>
    </source>
</evidence>
<feature type="compositionally biased region" description="Polar residues" evidence="1">
    <location>
        <begin position="89"/>
        <end position="103"/>
    </location>
</feature>
<keyword evidence="2" id="KW-0472">Membrane</keyword>
<evidence type="ECO:0000256" key="1">
    <source>
        <dbReference type="SAM" id="MobiDB-lite"/>
    </source>
</evidence>
<keyword evidence="4" id="KW-1185">Reference proteome</keyword>
<dbReference type="EMBL" id="BONY01000111">
    <property type="protein sequence ID" value="GIH10921.1"/>
    <property type="molecule type" value="Genomic_DNA"/>
</dbReference>
<proteinExistence type="predicted"/>
<feature type="transmembrane region" description="Helical" evidence="2">
    <location>
        <begin position="52"/>
        <end position="74"/>
    </location>
</feature>
<dbReference type="RefSeq" id="WP_203914643.1">
    <property type="nucleotide sequence ID" value="NZ_BONY01000111.1"/>
</dbReference>
<name>A0A8J3QHU8_9ACTN</name>
<evidence type="ECO:0000256" key="2">
    <source>
        <dbReference type="SAM" id="Phobius"/>
    </source>
</evidence>
<keyword evidence="2" id="KW-0812">Transmembrane</keyword>